<dbReference type="GO" id="GO:0016787">
    <property type="term" value="F:hydrolase activity"/>
    <property type="evidence" value="ECO:0007669"/>
    <property type="project" value="UniProtKB-KW"/>
</dbReference>
<keyword evidence="3" id="KW-1185">Reference proteome</keyword>
<sequence length="301" mass="32932">MDFFYIQSDTGSRLLRYLSVLFTGLLLSACAMTTGERYQLIAQEGKAAGFAPVSFGSAPQLTGLLHTQTPAPTSVAYLWVVIEGDGRAWLNMREPSMDPTPVDPVGWRLAKDISQKNVLYLARPCQYLSSDELEACSVADWTDGRFAEKWVQRLNAAVEQAKRMTHAKQVVLAGYSGGGVMAALVAARRDDVVLLMTVASPLDHAAWTTHHKVTPLNASLSVVAVQQKLAHLPQVHVVGADDQVVPSFLLQDFLRRYPATTPAELVTLPGVDHRMRTPIDLNRIRSSRSLLPSIDGPGIYP</sequence>
<accession>A0ABS0EPX9</accession>
<reference evidence="2 3" key="1">
    <citation type="submission" date="2020-11" db="EMBL/GenBank/DDBJ databases">
        <title>WGS of Herminiimonas contaminans strain Marseille-Q4544 isolated from planarians Schmidtea mediterranea.</title>
        <authorList>
            <person name="Kangale L."/>
        </authorList>
    </citation>
    <scope>NUCLEOTIDE SEQUENCE [LARGE SCALE GENOMIC DNA]</scope>
    <source>
        <strain evidence="2 3">Marseille-Q4544</strain>
    </source>
</reference>
<comment type="caution">
    <text evidence="2">The sequence shown here is derived from an EMBL/GenBank/DDBJ whole genome shotgun (WGS) entry which is preliminary data.</text>
</comment>
<dbReference type="Proteomes" id="UP000657372">
    <property type="component" value="Unassembled WGS sequence"/>
</dbReference>
<dbReference type="InterPro" id="IPR029058">
    <property type="entry name" value="AB_hydrolase_fold"/>
</dbReference>
<keyword evidence="2" id="KW-0378">Hydrolase</keyword>
<keyword evidence="1" id="KW-0812">Transmembrane</keyword>
<keyword evidence="1" id="KW-1133">Transmembrane helix</keyword>
<dbReference type="EMBL" id="JADOEL010000002">
    <property type="protein sequence ID" value="MBF8176902.1"/>
    <property type="molecule type" value="Genomic_DNA"/>
</dbReference>
<evidence type="ECO:0000313" key="2">
    <source>
        <dbReference type="EMBL" id="MBF8176902.1"/>
    </source>
</evidence>
<protein>
    <submittedName>
        <fullName evidence="2">Alpha/beta hydrolase</fullName>
    </submittedName>
</protein>
<evidence type="ECO:0000256" key="1">
    <source>
        <dbReference type="SAM" id="Phobius"/>
    </source>
</evidence>
<keyword evidence="1" id="KW-0472">Membrane</keyword>
<name>A0ABS0EPX9_9BURK</name>
<dbReference type="SUPFAM" id="SSF53474">
    <property type="entry name" value="alpha/beta-Hydrolases"/>
    <property type="match status" value="1"/>
</dbReference>
<dbReference type="RefSeq" id="WP_195874797.1">
    <property type="nucleotide sequence ID" value="NZ_JADOEL010000002.1"/>
</dbReference>
<feature type="transmembrane region" description="Helical" evidence="1">
    <location>
        <begin position="14"/>
        <end position="33"/>
    </location>
</feature>
<evidence type="ECO:0000313" key="3">
    <source>
        <dbReference type="Proteomes" id="UP000657372"/>
    </source>
</evidence>
<organism evidence="2 3">
    <name type="scientific">Herminiimonas contaminans</name>
    <dbReference type="NCBI Taxonomy" id="1111140"/>
    <lineage>
        <taxon>Bacteria</taxon>
        <taxon>Pseudomonadati</taxon>
        <taxon>Pseudomonadota</taxon>
        <taxon>Betaproteobacteria</taxon>
        <taxon>Burkholderiales</taxon>
        <taxon>Oxalobacteraceae</taxon>
        <taxon>Herminiimonas</taxon>
    </lineage>
</organism>
<proteinExistence type="predicted"/>
<gene>
    <name evidence="2" type="ORF">IXC47_04310</name>
</gene>
<dbReference type="Gene3D" id="3.40.50.1820">
    <property type="entry name" value="alpha/beta hydrolase"/>
    <property type="match status" value="1"/>
</dbReference>